<comment type="caution">
    <text evidence="3">The sequence shown here is derived from an EMBL/GenBank/DDBJ whole genome shotgun (WGS) entry which is preliminary data.</text>
</comment>
<dbReference type="PANTHER" id="PTHR46558:SF11">
    <property type="entry name" value="HTH-TYPE TRANSCRIPTIONAL REGULATOR XRE"/>
    <property type="match status" value="1"/>
</dbReference>
<dbReference type="PROSITE" id="PS50943">
    <property type="entry name" value="HTH_CROC1"/>
    <property type="match status" value="1"/>
</dbReference>
<accession>A0A2K2FIS5</accession>
<proteinExistence type="predicted"/>
<dbReference type="CDD" id="cd00093">
    <property type="entry name" value="HTH_XRE"/>
    <property type="match status" value="1"/>
</dbReference>
<keyword evidence="1" id="KW-0238">DNA-binding</keyword>
<dbReference type="SMART" id="SM00530">
    <property type="entry name" value="HTH_XRE"/>
    <property type="match status" value="1"/>
</dbReference>
<dbReference type="EMBL" id="NIOJ01000007">
    <property type="protein sequence ID" value="PNU00691.1"/>
    <property type="molecule type" value="Genomic_DNA"/>
</dbReference>
<evidence type="ECO:0000313" key="4">
    <source>
        <dbReference type="Proteomes" id="UP000236151"/>
    </source>
</evidence>
<reference evidence="3 4" key="1">
    <citation type="submission" date="2017-06" db="EMBL/GenBank/DDBJ databases">
        <title>Investigating the central metabolism of Clostridium thermosuccinogenes.</title>
        <authorList>
            <person name="Koendjbiharie J.G."/>
            <person name="van Kranenburg R."/>
        </authorList>
    </citation>
    <scope>NUCLEOTIDE SEQUENCE [LARGE SCALE GENOMIC DNA]</scope>
    <source>
        <strain evidence="3 4">DSM 5806</strain>
    </source>
</reference>
<evidence type="ECO:0000259" key="2">
    <source>
        <dbReference type="PROSITE" id="PS50943"/>
    </source>
</evidence>
<dbReference type="OrthoDB" id="1849315at2"/>
<dbReference type="Proteomes" id="UP000236151">
    <property type="component" value="Unassembled WGS sequence"/>
</dbReference>
<dbReference type="AlphaFoldDB" id="A0A2K2FIS5"/>
<dbReference type="PANTHER" id="PTHR46558">
    <property type="entry name" value="TRACRIPTIONAL REGULATORY PROTEIN-RELATED-RELATED"/>
    <property type="match status" value="1"/>
</dbReference>
<protein>
    <recommendedName>
        <fullName evidence="2">HTH cro/C1-type domain-containing protein</fullName>
    </recommendedName>
</protein>
<dbReference type="InterPro" id="IPR010982">
    <property type="entry name" value="Lambda_DNA-bd_dom_sf"/>
</dbReference>
<gene>
    <name evidence="3" type="ORF">CDQ84_04460</name>
</gene>
<evidence type="ECO:0000313" key="3">
    <source>
        <dbReference type="EMBL" id="PNU00691.1"/>
    </source>
</evidence>
<name>A0A2K2FIS5_9CLOT</name>
<dbReference type="InterPro" id="IPR001387">
    <property type="entry name" value="Cro/C1-type_HTH"/>
</dbReference>
<keyword evidence="4" id="KW-1185">Reference proteome</keyword>
<dbReference type="GO" id="GO:0003677">
    <property type="term" value="F:DNA binding"/>
    <property type="evidence" value="ECO:0007669"/>
    <property type="project" value="UniProtKB-KW"/>
</dbReference>
<sequence>MNISKLRKSKGVTQEELANFLGVSAQAVSKWECGGTPDTELLPRIADYFGASIDSLFGRNANEFIDIEAETAKHIASFEQEQRIAVAFNHCWTVQKSLFGAIEQEERETLDAINSKLNNDYIHSQSLFNSGITLMPLAENLQYFMIMPQPKAGWTKGLFDISDYQKLFQTLADPAVLNCLFFLYKRENKPFTSKLFEKEFSMSPEKADEVLNLLEQYSFVKFSYVEIDDAIQKIYNFHPNPAFIAMLAIAKEIIRKPNSFIYYSGCRAMPYLEK</sequence>
<dbReference type="KEGG" id="cthd:CDO33_06470"/>
<dbReference type="Pfam" id="PF01381">
    <property type="entry name" value="HTH_3"/>
    <property type="match status" value="1"/>
</dbReference>
<evidence type="ECO:0000256" key="1">
    <source>
        <dbReference type="ARBA" id="ARBA00023125"/>
    </source>
</evidence>
<organism evidence="3 4">
    <name type="scientific">Clostridium thermosuccinogenes</name>
    <dbReference type="NCBI Taxonomy" id="84032"/>
    <lineage>
        <taxon>Bacteria</taxon>
        <taxon>Bacillati</taxon>
        <taxon>Bacillota</taxon>
        <taxon>Clostridia</taxon>
        <taxon>Eubacteriales</taxon>
        <taxon>Clostridiaceae</taxon>
        <taxon>Clostridium</taxon>
    </lineage>
</organism>
<dbReference type="Gene3D" id="1.10.260.40">
    <property type="entry name" value="lambda repressor-like DNA-binding domains"/>
    <property type="match status" value="1"/>
</dbReference>
<feature type="domain" description="HTH cro/C1-type" evidence="2">
    <location>
        <begin position="3"/>
        <end position="56"/>
    </location>
</feature>
<dbReference type="SUPFAM" id="SSF47413">
    <property type="entry name" value="lambda repressor-like DNA-binding domains"/>
    <property type="match status" value="1"/>
</dbReference>